<dbReference type="Proteomes" id="UP000192491">
    <property type="component" value="Unassembled WGS sequence"/>
</dbReference>
<evidence type="ECO:0000313" key="1">
    <source>
        <dbReference type="EMBL" id="OQX11941.1"/>
    </source>
</evidence>
<sequence>MGNKDIISKSVLGHLAADIANLLLGLGVDMDSVELLDTEQQRVEQRRADLVARMRRQADGQDFILHIEIQNQNDSTMPLRMLRYFTDIQLAHPGYTVHQHLIYIGRERLTMPDHFNAPTLTYHYPILDMHNVDCSVLLQQDTPDALVLAILCDFKGQPAQDMVNYIVLRLRELMGDDERGFRNYFEMLETLAENRDLQPNIKEAEQMLTQVDVTKFASYSWGMRDGIEKGIEKGRQEGIEKGRLEGELKKAQEVARNLLQLGVIPEEDIARIAGLPVEEVQKLRVQH</sequence>
<accession>A0A1Y1QRM8</accession>
<name>A0A1Y1QRM8_9GAMM</name>
<protein>
    <recommendedName>
        <fullName evidence="3">Rpn family recombination-promoting nuclease/putative transposase</fullName>
    </recommendedName>
</protein>
<evidence type="ECO:0008006" key="3">
    <source>
        <dbReference type="Google" id="ProtNLM"/>
    </source>
</evidence>
<dbReference type="PANTHER" id="PTHR34613">
    <property type="entry name" value="SLL0800 PROTEIN"/>
    <property type="match status" value="1"/>
</dbReference>
<organism evidence="1 2">
    <name type="scientific">Thiothrix lacustris</name>
    <dbReference type="NCBI Taxonomy" id="525917"/>
    <lineage>
        <taxon>Bacteria</taxon>
        <taxon>Pseudomonadati</taxon>
        <taxon>Pseudomonadota</taxon>
        <taxon>Gammaproteobacteria</taxon>
        <taxon>Thiotrichales</taxon>
        <taxon>Thiotrichaceae</taxon>
        <taxon>Thiothrix</taxon>
    </lineage>
</organism>
<dbReference type="AlphaFoldDB" id="A0A1Y1QRM8"/>
<dbReference type="EMBL" id="MTEJ01000076">
    <property type="protein sequence ID" value="OQX11941.1"/>
    <property type="molecule type" value="Genomic_DNA"/>
</dbReference>
<reference evidence="1 2" key="1">
    <citation type="submission" date="2017-01" db="EMBL/GenBank/DDBJ databases">
        <title>Novel large sulfur bacteria in the metagenomes of groundwater-fed chemosynthetic microbial mats in the Lake Huron basin.</title>
        <authorList>
            <person name="Sharrar A.M."/>
            <person name="Flood B.E."/>
            <person name="Bailey J.V."/>
            <person name="Jones D.S."/>
            <person name="Biddanda B."/>
            <person name="Ruberg S.A."/>
            <person name="Marcus D.N."/>
            <person name="Dick G.J."/>
        </authorList>
    </citation>
    <scope>NUCLEOTIDE SEQUENCE [LARGE SCALE GENOMIC DNA]</scope>
    <source>
        <strain evidence="1">A8</strain>
    </source>
</reference>
<gene>
    <name evidence="1" type="ORF">BWK73_16240</name>
</gene>
<comment type="caution">
    <text evidence="1">The sequence shown here is derived from an EMBL/GenBank/DDBJ whole genome shotgun (WGS) entry which is preliminary data.</text>
</comment>
<proteinExistence type="predicted"/>
<evidence type="ECO:0000313" key="2">
    <source>
        <dbReference type="Proteomes" id="UP000192491"/>
    </source>
</evidence>
<dbReference type="PANTHER" id="PTHR34613:SF1">
    <property type="entry name" value="SLL6017 PROTEIN"/>
    <property type="match status" value="1"/>
</dbReference>